<proteinExistence type="predicted"/>
<organism evidence="2 3">
    <name type="scientific">Araneus ventricosus</name>
    <name type="common">Orbweaver spider</name>
    <name type="synonym">Epeira ventricosa</name>
    <dbReference type="NCBI Taxonomy" id="182803"/>
    <lineage>
        <taxon>Eukaryota</taxon>
        <taxon>Metazoa</taxon>
        <taxon>Ecdysozoa</taxon>
        <taxon>Arthropoda</taxon>
        <taxon>Chelicerata</taxon>
        <taxon>Arachnida</taxon>
        <taxon>Araneae</taxon>
        <taxon>Araneomorphae</taxon>
        <taxon>Entelegynae</taxon>
        <taxon>Araneoidea</taxon>
        <taxon>Araneidae</taxon>
        <taxon>Araneus</taxon>
    </lineage>
</organism>
<protein>
    <submittedName>
        <fullName evidence="2">Uncharacterized protein</fullName>
    </submittedName>
</protein>
<dbReference type="EMBL" id="BGPR01000182">
    <property type="protein sequence ID" value="GBM02646.1"/>
    <property type="molecule type" value="Genomic_DNA"/>
</dbReference>
<dbReference type="AlphaFoldDB" id="A0A4Y2CFJ8"/>
<evidence type="ECO:0000313" key="3">
    <source>
        <dbReference type="Proteomes" id="UP000499080"/>
    </source>
</evidence>
<name>A0A4Y2CFJ8_ARAVE</name>
<evidence type="ECO:0000313" key="2">
    <source>
        <dbReference type="EMBL" id="GBM02646.1"/>
    </source>
</evidence>
<accession>A0A4Y2CFJ8</accession>
<gene>
    <name evidence="2" type="ORF">AVEN_258948_1</name>
</gene>
<feature type="compositionally biased region" description="Basic and acidic residues" evidence="1">
    <location>
        <begin position="8"/>
        <end position="27"/>
    </location>
</feature>
<dbReference type="Proteomes" id="UP000499080">
    <property type="component" value="Unassembled WGS sequence"/>
</dbReference>
<sequence>MQPSALPPDHHRSYHREGERCPKDTKTRSSLVPLPSRFVKKHEGYCETDLANVNYGQMTRKTPELALPNFSTTPTEESLTHDVTRPTYTADLLWNWG</sequence>
<feature type="region of interest" description="Disordered" evidence="1">
    <location>
        <begin position="1"/>
        <end position="31"/>
    </location>
</feature>
<evidence type="ECO:0000256" key="1">
    <source>
        <dbReference type="SAM" id="MobiDB-lite"/>
    </source>
</evidence>
<comment type="caution">
    <text evidence="2">The sequence shown here is derived from an EMBL/GenBank/DDBJ whole genome shotgun (WGS) entry which is preliminary data.</text>
</comment>
<reference evidence="2 3" key="1">
    <citation type="journal article" date="2019" name="Sci. Rep.">
        <title>Orb-weaving spider Araneus ventricosus genome elucidates the spidroin gene catalogue.</title>
        <authorList>
            <person name="Kono N."/>
            <person name="Nakamura H."/>
            <person name="Ohtoshi R."/>
            <person name="Moran D.A.P."/>
            <person name="Shinohara A."/>
            <person name="Yoshida Y."/>
            <person name="Fujiwara M."/>
            <person name="Mori M."/>
            <person name="Tomita M."/>
            <person name="Arakawa K."/>
        </authorList>
    </citation>
    <scope>NUCLEOTIDE SEQUENCE [LARGE SCALE GENOMIC DNA]</scope>
</reference>
<keyword evidence="3" id="KW-1185">Reference proteome</keyword>